<dbReference type="PROSITE" id="PS50297">
    <property type="entry name" value="ANK_REP_REGION"/>
    <property type="match status" value="2"/>
</dbReference>
<organism evidence="4 5">
    <name type="scientific">Aromia moschata</name>
    <dbReference type="NCBI Taxonomy" id="1265417"/>
    <lineage>
        <taxon>Eukaryota</taxon>
        <taxon>Metazoa</taxon>
        <taxon>Ecdysozoa</taxon>
        <taxon>Arthropoda</taxon>
        <taxon>Hexapoda</taxon>
        <taxon>Insecta</taxon>
        <taxon>Pterygota</taxon>
        <taxon>Neoptera</taxon>
        <taxon>Endopterygota</taxon>
        <taxon>Coleoptera</taxon>
        <taxon>Polyphaga</taxon>
        <taxon>Cucujiformia</taxon>
        <taxon>Chrysomeloidea</taxon>
        <taxon>Cerambycidae</taxon>
        <taxon>Cerambycinae</taxon>
        <taxon>Callichromatini</taxon>
        <taxon>Aromia</taxon>
    </lineage>
</organism>
<dbReference type="PANTHER" id="PTHR24178">
    <property type="entry name" value="MOLTING PROTEIN MLT-4"/>
    <property type="match status" value="1"/>
</dbReference>
<feature type="repeat" description="ANK" evidence="3">
    <location>
        <begin position="169"/>
        <end position="201"/>
    </location>
</feature>
<gene>
    <name evidence="4" type="ORF">NQ318_018740</name>
</gene>
<comment type="caution">
    <text evidence="4">The sequence shown here is derived from an EMBL/GenBank/DDBJ whole genome shotgun (WGS) entry which is preliminary data.</text>
</comment>
<dbReference type="AlphaFoldDB" id="A0AAV8ZHP4"/>
<protein>
    <submittedName>
        <fullName evidence="4">Uncharacterized protein</fullName>
    </submittedName>
</protein>
<accession>A0AAV8ZHP4</accession>
<dbReference type="InterPro" id="IPR002110">
    <property type="entry name" value="Ankyrin_rpt"/>
</dbReference>
<dbReference type="SUPFAM" id="SSF48403">
    <property type="entry name" value="Ankyrin repeat"/>
    <property type="match status" value="1"/>
</dbReference>
<evidence type="ECO:0000256" key="2">
    <source>
        <dbReference type="ARBA" id="ARBA00023043"/>
    </source>
</evidence>
<keyword evidence="1" id="KW-0677">Repeat</keyword>
<dbReference type="GO" id="GO:0005929">
    <property type="term" value="C:cilium"/>
    <property type="evidence" value="ECO:0007669"/>
    <property type="project" value="TreeGrafter"/>
</dbReference>
<dbReference type="GO" id="GO:1904108">
    <property type="term" value="P:protein localization to ciliary inversin compartment"/>
    <property type="evidence" value="ECO:0007669"/>
    <property type="project" value="TreeGrafter"/>
</dbReference>
<feature type="repeat" description="ANK" evidence="3">
    <location>
        <begin position="106"/>
        <end position="127"/>
    </location>
</feature>
<feature type="repeat" description="ANK" evidence="3">
    <location>
        <begin position="73"/>
        <end position="105"/>
    </location>
</feature>
<proteinExistence type="predicted"/>
<evidence type="ECO:0000313" key="4">
    <source>
        <dbReference type="EMBL" id="KAJ8963273.1"/>
    </source>
</evidence>
<feature type="repeat" description="ANK" evidence="3">
    <location>
        <begin position="136"/>
        <end position="168"/>
    </location>
</feature>
<dbReference type="SMART" id="SM00248">
    <property type="entry name" value="ANK"/>
    <property type="match status" value="6"/>
</dbReference>
<keyword evidence="5" id="KW-1185">Reference proteome</keyword>
<dbReference type="PRINTS" id="PR01415">
    <property type="entry name" value="ANKYRIN"/>
</dbReference>
<keyword evidence="2 3" id="KW-0040">ANK repeat</keyword>
<dbReference type="EMBL" id="JAPWTK010000001">
    <property type="protein sequence ID" value="KAJ8963273.1"/>
    <property type="molecule type" value="Genomic_DNA"/>
</dbReference>
<dbReference type="Gene3D" id="1.25.40.20">
    <property type="entry name" value="Ankyrin repeat-containing domain"/>
    <property type="match status" value="2"/>
</dbReference>
<dbReference type="InterPro" id="IPR036770">
    <property type="entry name" value="Ankyrin_rpt-contain_sf"/>
</dbReference>
<sequence length="247" mass="26081">MAFEVCGETAALRAVMAAGAPVSTPDVHGGHPLHYAAQMCGGVGNDRDSSLGMQVLQALLSHSTIVVSVTDGDKRQPLLWAASAGSAKAVLALVRAGAAVEAADKDGLTALHCAASRGHTDCLDTLLTLCGLPRRHRQQRLHCAPLRRHADATALLLAHGADPNRQDRKGRSPAHCGCAKGQFETVKLIGSHGANLWLRNARGDLPLHEAAASGRRDLVKWLLEMRPSQVNARNNDGKCPPPHGRAE</sequence>
<dbReference type="PANTHER" id="PTHR24178:SF9">
    <property type="entry name" value="ANK_REP_REGION DOMAIN-CONTAINING PROTEIN"/>
    <property type="match status" value="1"/>
</dbReference>
<dbReference type="Pfam" id="PF12796">
    <property type="entry name" value="Ank_2"/>
    <property type="match status" value="2"/>
</dbReference>
<evidence type="ECO:0000256" key="1">
    <source>
        <dbReference type="ARBA" id="ARBA00022737"/>
    </source>
</evidence>
<reference evidence="4" key="1">
    <citation type="journal article" date="2023" name="Insect Mol. Biol.">
        <title>Genome sequencing provides insights into the evolution of gene families encoding plant cell wall-degrading enzymes in longhorned beetles.</title>
        <authorList>
            <person name="Shin N.R."/>
            <person name="Okamura Y."/>
            <person name="Kirsch R."/>
            <person name="Pauchet Y."/>
        </authorList>
    </citation>
    <scope>NUCLEOTIDE SEQUENCE</scope>
    <source>
        <strain evidence="4">AMC_N1</strain>
    </source>
</reference>
<dbReference type="Proteomes" id="UP001162162">
    <property type="component" value="Unassembled WGS sequence"/>
</dbReference>
<evidence type="ECO:0000313" key="5">
    <source>
        <dbReference type="Proteomes" id="UP001162162"/>
    </source>
</evidence>
<feature type="repeat" description="ANK" evidence="3">
    <location>
        <begin position="202"/>
        <end position="224"/>
    </location>
</feature>
<name>A0AAV8ZHP4_9CUCU</name>
<evidence type="ECO:0000256" key="3">
    <source>
        <dbReference type="PROSITE-ProRule" id="PRU00023"/>
    </source>
</evidence>
<dbReference type="PROSITE" id="PS50088">
    <property type="entry name" value="ANK_REPEAT"/>
    <property type="match status" value="5"/>
</dbReference>